<dbReference type="eggNOG" id="ENOG502T53Z">
    <property type="taxonomic scope" value="Eukaryota"/>
</dbReference>
<evidence type="ECO:0008006" key="4">
    <source>
        <dbReference type="Google" id="ProtNLM"/>
    </source>
</evidence>
<dbReference type="Proteomes" id="UP000005018">
    <property type="component" value="Chromosome 4"/>
</dbReference>
<organism evidence="2 3">
    <name type="scientific">Candida orthopsilosis (strain 90-125)</name>
    <name type="common">Yeast</name>
    <dbReference type="NCBI Taxonomy" id="1136231"/>
    <lineage>
        <taxon>Eukaryota</taxon>
        <taxon>Fungi</taxon>
        <taxon>Dikarya</taxon>
        <taxon>Ascomycota</taxon>
        <taxon>Saccharomycotina</taxon>
        <taxon>Pichiomycetes</taxon>
        <taxon>Debaryomycetaceae</taxon>
        <taxon>Candida/Lodderomyces clade</taxon>
        <taxon>Candida</taxon>
    </lineage>
</organism>
<dbReference type="OrthoDB" id="4021656at2759"/>
<evidence type="ECO:0000313" key="3">
    <source>
        <dbReference type="Proteomes" id="UP000005018"/>
    </source>
</evidence>
<dbReference type="HOGENOM" id="CLU_963102_0_0_1"/>
<keyword evidence="3" id="KW-1185">Reference proteome</keyword>
<dbReference type="Gene3D" id="3.90.1140.10">
    <property type="entry name" value="Cyclic phosphodiesterase"/>
    <property type="match status" value="1"/>
</dbReference>
<accession>H8X647</accession>
<name>H8X647_CANO9</name>
<dbReference type="EMBL" id="HE681722">
    <property type="protein sequence ID" value="CCG23295.1"/>
    <property type="molecule type" value="Genomic_DNA"/>
</dbReference>
<dbReference type="KEGG" id="cot:CORT_0D04550"/>
<evidence type="ECO:0000313" key="2">
    <source>
        <dbReference type="EMBL" id="CCG23295.1"/>
    </source>
</evidence>
<feature type="region of interest" description="Disordered" evidence="1">
    <location>
        <begin position="1"/>
        <end position="38"/>
    </location>
</feature>
<evidence type="ECO:0000256" key="1">
    <source>
        <dbReference type="SAM" id="MobiDB-lite"/>
    </source>
</evidence>
<protein>
    <recommendedName>
        <fullName evidence="4">U6 snRNA phosphodiesterase</fullName>
    </recommendedName>
</protein>
<dbReference type="RefSeq" id="XP_003869430.1">
    <property type="nucleotide sequence ID" value="XM_003869381.1"/>
</dbReference>
<feature type="compositionally biased region" description="Polar residues" evidence="1">
    <location>
        <begin position="1"/>
        <end position="11"/>
    </location>
</feature>
<sequence length="289" mass="32586">MDLIQDYTSDSDSPKEEPGNTDSSNTTEGGYLSPPAPPPIQIFSQQYQNMHSASKVSAMFISIPWTPLLAALSQLEKAVNHVVSQTPALSQNHKFIVPNKDPFRVEKHHITIFPTLHVKEELEQQFIRRMSERVGRIKPPGDLINSRSDHHSPLSKILNNSKPSISLHLEEHMAIAKSPLKDSLFCILRIRQTPDTLRYFSDLVECCKKTAKEFDGQLQFPHLLNDPMHVSIATGYVTKSILSIEEIDKLNQQVGTIDVSQFTKDIQVVVDELTIRNMYEMTSTSLALV</sequence>
<reference evidence="2 3" key="1">
    <citation type="journal article" date="2012" name="PLoS ONE">
        <title>Sequence and analysis of the genome of the pathogenic yeast Candida orthopsilosis.</title>
        <authorList>
            <person name="Riccombeni A."/>
            <person name="Vidanes G."/>
            <person name="Proux-Wera E."/>
            <person name="Wolfe K.H."/>
            <person name="Butler G."/>
        </authorList>
    </citation>
    <scope>NUCLEOTIDE SEQUENCE [LARGE SCALE GENOMIC DNA]</scope>
    <source>
        <strain evidence="2 3">Co 90-125</strain>
    </source>
</reference>
<dbReference type="GeneID" id="14540395"/>
<gene>
    <name evidence="2" type="ORF">CORT_0D04550</name>
</gene>
<proteinExistence type="predicted"/>
<dbReference type="AlphaFoldDB" id="H8X647"/>